<dbReference type="AlphaFoldDB" id="A0A225VU26"/>
<feature type="compositionally biased region" description="Basic residues" evidence="1">
    <location>
        <begin position="108"/>
        <end position="119"/>
    </location>
</feature>
<feature type="compositionally biased region" description="Polar residues" evidence="1">
    <location>
        <begin position="36"/>
        <end position="47"/>
    </location>
</feature>
<evidence type="ECO:0008006" key="4">
    <source>
        <dbReference type="Google" id="ProtNLM"/>
    </source>
</evidence>
<keyword evidence="3" id="KW-1185">Reference proteome</keyword>
<evidence type="ECO:0000256" key="1">
    <source>
        <dbReference type="SAM" id="MobiDB-lite"/>
    </source>
</evidence>
<feature type="compositionally biased region" description="Polar residues" evidence="1">
    <location>
        <begin position="93"/>
        <end position="104"/>
    </location>
</feature>
<evidence type="ECO:0000313" key="2">
    <source>
        <dbReference type="EMBL" id="OWZ08418.1"/>
    </source>
</evidence>
<gene>
    <name evidence="2" type="ORF">PHMEG_00019047</name>
</gene>
<dbReference type="OrthoDB" id="145811at2759"/>
<sequence length="180" mass="19493">MVRVPRSSADSQGFHRESDEDATKIKLKPGIEASAEGTQSQSAGRSSDNAKEEGPDVDLEEKPPPPPQALSGVPADGDIGHHPPGETRLAQAKRTSSINTSSASRDAAKKKPTSARKQLKAPDSDTEDRGDQQWTNKDLPHTFYKIDLFLFLLNDPVMKILSPTLIGELQDPTMEPAETP</sequence>
<comment type="caution">
    <text evidence="2">The sequence shown here is derived from an EMBL/GenBank/DDBJ whole genome shotgun (WGS) entry which is preliminary data.</text>
</comment>
<reference evidence="3" key="1">
    <citation type="submission" date="2017-03" db="EMBL/GenBank/DDBJ databases">
        <title>Phytopthora megakarya and P. palmivora, two closely related causual agents of cacao black pod achieved similar genome size and gene model numbers by different mechanisms.</title>
        <authorList>
            <person name="Ali S."/>
            <person name="Shao J."/>
            <person name="Larry D.J."/>
            <person name="Kronmiller B."/>
            <person name="Shen D."/>
            <person name="Strem M.D."/>
            <person name="Melnick R.L."/>
            <person name="Guiltinan M.J."/>
            <person name="Tyler B.M."/>
            <person name="Meinhardt L.W."/>
            <person name="Bailey B.A."/>
        </authorList>
    </citation>
    <scope>NUCLEOTIDE SEQUENCE [LARGE SCALE GENOMIC DNA]</scope>
    <source>
        <strain evidence="3">zdho120</strain>
    </source>
</reference>
<accession>A0A225VU26</accession>
<evidence type="ECO:0000313" key="3">
    <source>
        <dbReference type="Proteomes" id="UP000198211"/>
    </source>
</evidence>
<protein>
    <recommendedName>
        <fullName evidence="4">Eukaryotic/viral aspartic protease</fullName>
    </recommendedName>
</protein>
<dbReference type="Proteomes" id="UP000198211">
    <property type="component" value="Unassembled WGS sequence"/>
</dbReference>
<dbReference type="EMBL" id="NBNE01003163">
    <property type="protein sequence ID" value="OWZ08418.1"/>
    <property type="molecule type" value="Genomic_DNA"/>
</dbReference>
<organism evidence="2 3">
    <name type="scientific">Phytophthora megakarya</name>
    <dbReference type="NCBI Taxonomy" id="4795"/>
    <lineage>
        <taxon>Eukaryota</taxon>
        <taxon>Sar</taxon>
        <taxon>Stramenopiles</taxon>
        <taxon>Oomycota</taxon>
        <taxon>Peronosporomycetes</taxon>
        <taxon>Peronosporales</taxon>
        <taxon>Peronosporaceae</taxon>
        <taxon>Phytophthora</taxon>
    </lineage>
</organism>
<feature type="compositionally biased region" description="Basic and acidic residues" evidence="1">
    <location>
        <begin position="120"/>
        <end position="131"/>
    </location>
</feature>
<feature type="compositionally biased region" description="Basic and acidic residues" evidence="1">
    <location>
        <begin position="13"/>
        <end position="24"/>
    </location>
</feature>
<name>A0A225VU26_9STRA</name>
<feature type="region of interest" description="Disordered" evidence="1">
    <location>
        <begin position="1"/>
        <end position="137"/>
    </location>
</feature>
<proteinExistence type="predicted"/>